<feature type="transmembrane region" description="Helical" evidence="2">
    <location>
        <begin position="633"/>
        <end position="650"/>
    </location>
</feature>
<dbReference type="InterPro" id="IPR037185">
    <property type="entry name" value="EmrE-like"/>
</dbReference>
<sequence>MSRRAIRGGSNSTSRQGSRENSDNETELEPYSTPMAKRKHHYNHSDSQFSIEHRSRNTSLELHSSNNNRIHSHQHPISEITIEQNHFPSITTITTTTATTATIAVTTTTTTTAMSATKTTALSNTRSLSTESTASDLVDQLAITALTRASIEPHGISVNPAVLTEDGRELHQYQHQHQHHEKAPYSKWSTILHQISFVITGIVSTIAVQWLNYQGAASGSSMLNVFFNYFGMMSVGLVYYLQAWYADRKQRKLAGGNTNVEYDVLTADLHEMTESQAFADHSGLKEHIEPINKKANHYITDHDQKMNKTDGFEISNESATLQIESLNDYSDEEDEGEDEDEDDEKLDSTDEEKQRLHATGSQKKQKKQKKKKNQSSLSEFTSSGAAAAATESKIQNKSWTRLHWSVIQVAVMDVIAHGLVTVGFFYVGSGMYQIIYSSIVIWCAILTRIFLSRKLNNIQWLAIVGVTFGLAISAVGTVQDVSPDGPVQSWFEKSFGALITLGATFLSACVYVLSDKILSTFKPKPIPEKVCTLVGSYASFLTFIYLCVYTIPNWQTEVVDIVETRHGSWIGIIIVYPIVALSSMVHSLNYYVLIARINNIAVGIMQSLRAVLVFVMSHYLFCGVSDTQCFNEWKFISAIVVIGCVTLFSINSPSSNPSASVDTMDEKSLAPKSTDQNNTSLPHLSSAKRRHGTTRSSS</sequence>
<feature type="transmembrane region" description="Helical" evidence="2">
    <location>
        <begin position="495"/>
        <end position="518"/>
    </location>
</feature>
<feature type="compositionally biased region" description="Basic and acidic residues" evidence="1">
    <location>
        <begin position="346"/>
        <end position="355"/>
    </location>
</feature>
<dbReference type="AlphaFoldDB" id="A0A1Y2GM23"/>
<dbReference type="STRING" id="64571.A0A1Y2GM23"/>
<gene>
    <name evidence="3" type="ORF">BCR41DRAFT_422408</name>
</gene>
<feature type="region of interest" description="Disordered" evidence="1">
    <location>
        <begin position="327"/>
        <end position="379"/>
    </location>
</feature>
<keyword evidence="2" id="KW-1133">Transmembrane helix</keyword>
<dbReference type="InParanoid" id="A0A1Y2GM23"/>
<dbReference type="OrthoDB" id="29773at2759"/>
<dbReference type="PANTHER" id="PTHR13146">
    <property type="match status" value="1"/>
</dbReference>
<dbReference type="RefSeq" id="XP_021881033.1">
    <property type="nucleotide sequence ID" value="XM_022030151.1"/>
</dbReference>
<dbReference type="EMBL" id="MCFF01000020">
    <property type="protein sequence ID" value="ORZ14901.1"/>
    <property type="molecule type" value="Genomic_DNA"/>
</dbReference>
<feature type="transmembrane region" description="Helical" evidence="2">
    <location>
        <begin position="458"/>
        <end position="475"/>
    </location>
</feature>
<proteinExistence type="predicted"/>
<name>A0A1Y2GM23_9FUNG</name>
<dbReference type="Proteomes" id="UP000193648">
    <property type="component" value="Unassembled WGS sequence"/>
</dbReference>
<feature type="compositionally biased region" description="Basic residues" evidence="1">
    <location>
        <begin position="686"/>
        <end position="698"/>
    </location>
</feature>
<dbReference type="GeneID" id="33571994"/>
<feature type="transmembrane region" description="Helical" evidence="2">
    <location>
        <begin position="530"/>
        <end position="551"/>
    </location>
</feature>
<feature type="transmembrane region" description="Helical" evidence="2">
    <location>
        <begin position="600"/>
        <end position="621"/>
    </location>
</feature>
<evidence type="ECO:0000313" key="4">
    <source>
        <dbReference type="Proteomes" id="UP000193648"/>
    </source>
</evidence>
<feature type="region of interest" description="Disordered" evidence="1">
    <location>
        <begin position="1"/>
        <end position="52"/>
    </location>
</feature>
<dbReference type="PANTHER" id="PTHR13146:SF1">
    <property type="entry name" value="SUGAR PHOSPHATE TRANSPORTER DOMAIN-CONTAINING PROTEIN"/>
    <property type="match status" value="1"/>
</dbReference>
<keyword evidence="2" id="KW-0812">Transmembrane</keyword>
<organism evidence="3 4">
    <name type="scientific">Lobosporangium transversale</name>
    <dbReference type="NCBI Taxonomy" id="64571"/>
    <lineage>
        <taxon>Eukaryota</taxon>
        <taxon>Fungi</taxon>
        <taxon>Fungi incertae sedis</taxon>
        <taxon>Mucoromycota</taxon>
        <taxon>Mortierellomycotina</taxon>
        <taxon>Mortierellomycetes</taxon>
        <taxon>Mortierellales</taxon>
        <taxon>Mortierellaceae</taxon>
        <taxon>Lobosporangium</taxon>
    </lineage>
</organism>
<protein>
    <submittedName>
        <fullName evidence="3">Uncharacterized protein</fullName>
    </submittedName>
</protein>
<keyword evidence="2" id="KW-0472">Membrane</keyword>
<feature type="compositionally biased region" description="Basic residues" evidence="1">
    <location>
        <begin position="363"/>
        <end position="373"/>
    </location>
</feature>
<comment type="caution">
    <text evidence="3">The sequence shown here is derived from an EMBL/GenBank/DDBJ whole genome shotgun (WGS) entry which is preliminary data.</text>
</comment>
<evidence type="ECO:0000256" key="1">
    <source>
        <dbReference type="SAM" id="MobiDB-lite"/>
    </source>
</evidence>
<feature type="transmembrane region" description="Helical" evidence="2">
    <location>
        <begin position="571"/>
        <end position="593"/>
    </location>
</feature>
<feature type="region of interest" description="Disordered" evidence="1">
    <location>
        <begin position="654"/>
        <end position="698"/>
    </location>
</feature>
<dbReference type="GO" id="GO:0016020">
    <property type="term" value="C:membrane"/>
    <property type="evidence" value="ECO:0007669"/>
    <property type="project" value="TreeGrafter"/>
</dbReference>
<feature type="transmembrane region" description="Helical" evidence="2">
    <location>
        <begin position="191"/>
        <end position="211"/>
    </location>
</feature>
<feature type="transmembrane region" description="Helical" evidence="2">
    <location>
        <begin position="433"/>
        <end position="451"/>
    </location>
</feature>
<feature type="transmembrane region" description="Helical" evidence="2">
    <location>
        <begin position="402"/>
        <end position="427"/>
    </location>
</feature>
<dbReference type="SUPFAM" id="SSF103481">
    <property type="entry name" value="Multidrug resistance efflux transporter EmrE"/>
    <property type="match status" value="1"/>
</dbReference>
<reference evidence="3 4" key="1">
    <citation type="submission" date="2016-07" db="EMBL/GenBank/DDBJ databases">
        <title>Pervasive Adenine N6-methylation of Active Genes in Fungi.</title>
        <authorList>
            <consortium name="DOE Joint Genome Institute"/>
            <person name="Mondo S.J."/>
            <person name="Dannebaum R.O."/>
            <person name="Kuo R.C."/>
            <person name="Labutti K."/>
            <person name="Haridas S."/>
            <person name="Kuo A."/>
            <person name="Salamov A."/>
            <person name="Ahrendt S.R."/>
            <person name="Lipzen A."/>
            <person name="Sullivan W."/>
            <person name="Andreopoulos W.B."/>
            <person name="Clum A."/>
            <person name="Lindquist E."/>
            <person name="Daum C."/>
            <person name="Ramamoorthy G.K."/>
            <person name="Gryganskyi A."/>
            <person name="Culley D."/>
            <person name="Magnuson J.K."/>
            <person name="James T.Y."/>
            <person name="O'Malley M.A."/>
            <person name="Stajich J.E."/>
            <person name="Spatafora J.W."/>
            <person name="Visel A."/>
            <person name="Grigoriev I.V."/>
        </authorList>
    </citation>
    <scope>NUCLEOTIDE SEQUENCE [LARGE SCALE GENOMIC DNA]</scope>
    <source>
        <strain evidence="3 4">NRRL 3116</strain>
    </source>
</reference>
<feature type="compositionally biased region" description="Polar residues" evidence="1">
    <location>
        <begin position="671"/>
        <end position="683"/>
    </location>
</feature>
<evidence type="ECO:0000313" key="3">
    <source>
        <dbReference type="EMBL" id="ORZ14901.1"/>
    </source>
</evidence>
<feature type="compositionally biased region" description="Acidic residues" evidence="1">
    <location>
        <begin position="329"/>
        <end position="345"/>
    </location>
</feature>
<evidence type="ECO:0000256" key="2">
    <source>
        <dbReference type="SAM" id="Phobius"/>
    </source>
</evidence>
<accession>A0A1Y2GM23</accession>
<keyword evidence="4" id="KW-1185">Reference proteome</keyword>
<feature type="transmembrane region" description="Helical" evidence="2">
    <location>
        <begin position="223"/>
        <end position="241"/>
    </location>
</feature>